<dbReference type="EMBL" id="JBHLTR010000122">
    <property type="protein sequence ID" value="MFC0562329.1"/>
    <property type="molecule type" value="Genomic_DNA"/>
</dbReference>
<dbReference type="InterPro" id="IPR010359">
    <property type="entry name" value="IrrE_HExxH"/>
</dbReference>
<accession>A0ABV6NNT6</accession>
<evidence type="ECO:0000259" key="1">
    <source>
        <dbReference type="Pfam" id="PF06114"/>
    </source>
</evidence>
<feature type="domain" description="IrrE N-terminal-like" evidence="1">
    <location>
        <begin position="148"/>
        <end position="230"/>
    </location>
</feature>
<name>A0ABV6NNT6_9BACI</name>
<dbReference type="Proteomes" id="UP001589833">
    <property type="component" value="Unassembled WGS sequence"/>
</dbReference>
<organism evidence="2 3">
    <name type="scientific">Halalkalibacter alkalisediminis</name>
    <dbReference type="NCBI Taxonomy" id="935616"/>
    <lineage>
        <taxon>Bacteria</taxon>
        <taxon>Bacillati</taxon>
        <taxon>Bacillota</taxon>
        <taxon>Bacilli</taxon>
        <taxon>Bacillales</taxon>
        <taxon>Bacillaceae</taxon>
        <taxon>Halalkalibacter</taxon>
    </lineage>
</organism>
<dbReference type="Pfam" id="PF06114">
    <property type="entry name" value="Peptidase_M78"/>
    <property type="match status" value="1"/>
</dbReference>
<gene>
    <name evidence="2" type="ORF">ACFFH4_26175</name>
</gene>
<sequence length="250" mass="28642">MGFSGAEAVGSFTFWKNKEYSVQKGEKGIKILVPTKYQTFEREGKKYQVGVKYASKEEKEAIKKGDMKTKDHIGYVAGYVFDISQTNAKAEDLPSIFPNRWIDGKVENYDEMFRSLKELGRKIDVEILDKPFQELGTAKGSYVEYQVLNSRGEMENRKAIELNPCNSELHNVKTVIHELAHAKLHGTESGNHDRTHPEKEFQAEMTAYTVCSHFNLDTSDYSLHYLHHYIEDHTQINDKLALLEEVKGTV</sequence>
<evidence type="ECO:0000313" key="3">
    <source>
        <dbReference type="Proteomes" id="UP001589833"/>
    </source>
</evidence>
<reference evidence="2 3" key="1">
    <citation type="submission" date="2024-09" db="EMBL/GenBank/DDBJ databases">
        <authorList>
            <person name="Sun Q."/>
            <person name="Mori K."/>
        </authorList>
    </citation>
    <scope>NUCLEOTIDE SEQUENCE [LARGE SCALE GENOMIC DNA]</scope>
    <source>
        <strain evidence="2 3">NCAIM B.02301</strain>
    </source>
</reference>
<keyword evidence="3" id="KW-1185">Reference proteome</keyword>
<protein>
    <submittedName>
        <fullName evidence="2">ImmA/IrrE family metallo-endopeptidase</fullName>
    </submittedName>
</protein>
<comment type="caution">
    <text evidence="2">The sequence shown here is derived from an EMBL/GenBank/DDBJ whole genome shotgun (WGS) entry which is preliminary data.</text>
</comment>
<proteinExistence type="predicted"/>
<dbReference type="RefSeq" id="WP_273848247.1">
    <property type="nucleotide sequence ID" value="NZ_JAQQWT010000060.1"/>
</dbReference>
<evidence type="ECO:0000313" key="2">
    <source>
        <dbReference type="EMBL" id="MFC0562329.1"/>
    </source>
</evidence>